<dbReference type="RefSeq" id="WP_266010225.1">
    <property type="nucleotide sequence ID" value="NZ_JAPFQP010000001.1"/>
</dbReference>
<feature type="transmembrane region" description="Helical" evidence="1">
    <location>
        <begin position="21"/>
        <end position="41"/>
    </location>
</feature>
<dbReference type="EMBL" id="JAPFQP010000001">
    <property type="protein sequence ID" value="MCX2718231.1"/>
    <property type="molecule type" value="Genomic_DNA"/>
</dbReference>
<dbReference type="Proteomes" id="UP001207116">
    <property type="component" value="Unassembled WGS sequence"/>
</dbReference>
<name>A0AAE3SMF4_9FLAO</name>
<evidence type="ECO:0000313" key="2">
    <source>
        <dbReference type="EMBL" id="MCX2718231.1"/>
    </source>
</evidence>
<comment type="caution">
    <text evidence="2">The sequence shown here is derived from an EMBL/GenBank/DDBJ whole genome shotgun (WGS) entry which is preliminary data.</text>
</comment>
<keyword evidence="1" id="KW-0812">Transmembrane</keyword>
<feature type="transmembrane region" description="Helical" evidence="1">
    <location>
        <begin position="61"/>
        <end position="81"/>
    </location>
</feature>
<reference evidence="2" key="1">
    <citation type="submission" date="2022-11" db="EMBL/GenBank/DDBJ databases">
        <title>The characterization of three novel Bacteroidetes species and genomic analysis of their roles in tidal elemental geochemical cycles.</title>
        <authorList>
            <person name="Ma K.-J."/>
        </authorList>
    </citation>
    <scope>NUCLEOTIDE SEQUENCE</scope>
    <source>
        <strain evidence="2">M415</strain>
    </source>
</reference>
<dbReference type="InterPro" id="IPR021448">
    <property type="entry name" value="DUF3098"/>
</dbReference>
<keyword evidence="1" id="KW-1133">Transmembrane helix</keyword>
<evidence type="ECO:0000313" key="3">
    <source>
        <dbReference type="Proteomes" id="UP001207116"/>
    </source>
</evidence>
<gene>
    <name evidence="2" type="ORF">OO016_01335</name>
</gene>
<sequence>MKKQKNQQEAKPKAEFIFQRKNYLFMFIGLIFISLGFILMSGGGSDDPNFFSPDIYNFRRIRLAPTLVLIGLGIEIYAILLNPHKKKSK</sequence>
<protein>
    <submittedName>
        <fullName evidence="2">DUF3098 domain-containing protein</fullName>
    </submittedName>
</protein>
<accession>A0AAE3SMF4</accession>
<keyword evidence="3" id="KW-1185">Reference proteome</keyword>
<dbReference type="Pfam" id="PF11297">
    <property type="entry name" value="DUF3098"/>
    <property type="match status" value="1"/>
</dbReference>
<organism evidence="2 3">
    <name type="scientific">Lentiprolixibacter aurantiacus</name>
    <dbReference type="NCBI Taxonomy" id="2993939"/>
    <lineage>
        <taxon>Bacteria</taxon>
        <taxon>Pseudomonadati</taxon>
        <taxon>Bacteroidota</taxon>
        <taxon>Flavobacteriia</taxon>
        <taxon>Flavobacteriales</taxon>
        <taxon>Flavobacteriaceae</taxon>
        <taxon>Lentiprolixibacter</taxon>
    </lineage>
</organism>
<proteinExistence type="predicted"/>
<keyword evidence="1" id="KW-0472">Membrane</keyword>
<dbReference type="AlphaFoldDB" id="A0AAE3SMF4"/>
<evidence type="ECO:0000256" key="1">
    <source>
        <dbReference type="SAM" id="Phobius"/>
    </source>
</evidence>